<feature type="domain" description="DUF4211" evidence="2">
    <location>
        <begin position="173"/>
        <end position="303"/>
    </location>
</feature>
<evidence type="ECO:0000313" key="3">
    <source>
        <dbReference type="EMBL" id="ORX81346.1"/>
    </source>
</evidence>
<reference evidence="3 4" key="1">
    <citation type="submission" date="2016-07" db="EMBL/GenBank/DDBJ databases">
        <title>Pervasive Adenine N6-methylation of Active Genes in Fungi.</title>
        <authorList>
            <consortium name="DOE Joint Genome Institute"/>
            <person name="Mondo S.J."/>
            <person name="Dannebaum R.O."/>
            <person name="Kuo R.C."/>
            <person name="Labutti K."/>
            <person name="Haridas S."/>
            <person name="Kuo A."/>
            <person name="Salamov A."/>
            <person name="Ahrendt S.R."/>
            <person name="Lipzen A."/>
            <person name="Sullivan W."/>
            <person name="Andreopoulos W.B."/>
            <person name="Clum A."/>
            <person name="Lindquist E."/>
            <person name="Daum C."/>
            <person name="Ramamoorthy G.K."/>
            <person name="Gryganskyi A."/>
            <person name="Culley D."/>
            <person name="Magnuson J.K."/>
            <person name="James T.Y."/>
            <person name="O'Malley M.A."/>
            <person name="Stajich J.E."/>
            <person name="Spatafora J.W."/>
            <person name="Visel A."/>
            <person name="Grigoriev I.V."/>
        </authorList>
    </citation>
    <scope>NUCLEOTIDE SEQUENCE [LARGE SCALE GENOMIC DNA]</scope>
    <source>
        <strain evidence="3 4">CBS 931.73</strain>
    </source>
</reference>
<keyword evidence="4" id="KW-1185">Reference proteome</keyword>
<dbReference type="InParanoid" id="A0A1Y1X7I4"/>
<organism evidence="3 4">
    <name type="scientific">Basidiobolus meristosporus CBS 931.73</name>
    <dbReference type="NCBI Taxonomy" id="1314790"/>
    <lineage>
        <taxon>Eukaryota</taxon>
        <taxon>Fungi</taxon>
        <taxon>Fungi incertae sedis</taxon>
        <taxon>Zoopagomycota</taxon>
        <taxon>Entomophthoromycotina</taxon>
        <taxon>Basidiobolomycetes</taxon>
        <taxon>Basidiobolales</taxon>
        <taxon>Basidiobolaceae</taxon>
        <taxon>Basidiobolus</taxon>
    </lineage>
</organism>
<gene>
    <name evidence="3" type="ORF">K493DRAFT_411992</name>
</gene>
<feature type="region of interest" description="Disordered" evidence="1">
    <location>
        <begin position="69"/>
        <end position="94"/>
    </location>
</feature>
<dbReference type="PANTHER" id="PTHR14689">
    <property type="entry name" value="PHORBOL-ESTER_DAG-TYPE DOMAIN-CONTAINING PROTEIN"/>
    <property type="match status" value="1"/>
</dbReference>
<dbReference type="PANTHER" id="PTHR14689:SF0">
    <property type="entry name" value="COILED-COIL DOMAIN-CONTAINING PROTEIN 82"/>
    <property type="match status" value="1"/>
</dbReference>
<comment type="caution">
    <text evidence="3">The sequence shown here is derived from an EMBL/GenBank/DDBJ whole genome shotgun (WGS) entry which is preliminary data.</text>
</comment>
<dbReference type="STRING" id="1314790.A0A1Y1X7I4"/>
<dbReference type="AlphaFoldDB" id="A0A1Y1X7I4"/>
<dbReference type="GO" id="GO:0005634">
    <property type="term" value="C:nucleus"/>
    <property type="evidence" value="ECO:0007669"/>
    <property type="project" value="TreeGrafter"/>
</dbReference>
<dbReference type="InterPro" id="IPR025451">
    <property type="entry name" value="DUF4211"/>
</dbReference>
<evidence type="ECO:0000259" key="2">
    <source>
        <dbReference type="Pfam" id="PF13926"/>
    </source>
</evidence>
<dbReference type="EMBL" id="MCFE01000707">
    <property type="protein sequence ID" value="ORX81346.1"/>
    <property type="molecule type" value="Genomic_DNA"/>
</dbReference>
<name>A0A1Y1X7I4_9FUNG</name>
<dbReference type="Proteomes" id="UP000193498">
    <property type="component" value="Unassembled WGS sequence"/>
</dbReference>
<sequence length="413" mass="48091">MGKMKSARKNSSSSLTKETTWLPKTRRLIPVVEILQSPISRASFYDPECVPSSVASTPAELYEEVQKTKRNLRRIDTSSEEEETRNPDTPRRKRLLQKKKLEEDVIEQEEMAHLKRNVILPSRTREKNTAVSKYRTLFEKAKENVHDPGYDMEEALLESDIESFEETTSELDDFIADDESVEEMIQLPDEFSLSKCQDFNTAFQQFVHYLIYQGLNLESLPHDQESLLKDSVVQVEKRLDMYGNSLAISQGWSQEFTDDLKRCPVYVSQHIPSEHTRCTGCMRMRTISVRVNLLGPEYDRRTLALLENDSEFGDPELDLCYTSFEPESIQFEADVPVYLLGRNCHQRSRIFHQLHHFKFQAFQRILQNIKGLGRNLRAASSSEIIKHLEKRNLTTMFLKEFENLIDSAERYCL</sequence>
<protein>
    <recommendedName>
        <fullName evidence="2">DUF4211 domain-containing protein</fullName>
    </recommendedName>
</protein>
<dbReference type="OrthoDB" id="21499at2759"/>
<accession>A0A1Y1X7I4</accession>
<evidence type="ECO:0000256" key="1">
    <source>
        <dbReference type="SAM" id="MobiDB-lite"/>
    </source>
</evidence>
<evidence type="ECO:0000313" key="4">
    <source>
        <dbReference type="Proteomes" id="UP000193498"/>
    </source>
</evidence>
<proteinExistence type="predicted"/>
<dbReference type="Pfam" id="PF13926">
    <property type="entry name" value="DUF4211"/>
    <property type="match status" value="1"/>
</dbReference>